<dbReference type="AlphaFoldDB" id="I4ERA1"/>
<organism evidence="2 3">
    <name type="scientific">Modestobacter italicus (strain DSM 44449 / CECT 9708 / BC 501)</name>
    <dbReference type="NCBI Taxonomy" id="2732864"/>
    <lineage>
        <taxon>Bacteria</taxon>
        <taxon>Bacillati</taxon>
        <taxon>Actinomycetota</taxon>
        <taxon>Actinomycetes</taxon>
        <taxon>Geodermatophilales</taxon>
        <taxon>Geodermatophilaceae</taxon>
        <taxon>Modestobacter</taxon>
    </lineage>
</organism>
<evidence type="ECO:0000256" key="1">
    <source>
        <dbReference type="SAM" id="Phobius"/>
    </source>
</evidence>
<dbReference type="Proteomes" id="UP000006461">
    <property type="component" value="Chromosome"/>
</dbReference>
<reference evidence="2 3" key="1">
    <citation type="journal article" date="2012" name="J. Bacteriol.">
        <title>Genome Sequence of Radiation-Resistant Modestobacter marinus Strain BC501, a Representative Actinobacterium That Thrives on Calcareous Stone Surfaces.</title>
        <authorList>
            <person name="Normand P."/>
            <person name="Gury J."/>
            <person name="Pujic P."/>
            <person name="Chouaia B."/>
            <person name="Crotti E."/>
            <person name="Brusetti L."/>
            <person name="Daffonchio D."/>
            <person name="Vacherie B."/>
            <person name="Barbe V."/>
            <person name="Medigue C."/>
            <person name="Calteau A."/>
            <person name="Ghodhbane-Gtari F."/>
            <person name="Essoussi I."/>
            <person name="Nouioui I."/>
            <person name="Abbassi-Ghozzi I."/>
            <person name="Gtari M."/>
        </authorList>
    </citation>
    <scope>NUCLEOTIDE SEQUENCE [LARGE SCALE GENOMIC DNA]</scope>
    <source>
        <strain evidence="3">BC 501</strain>
    </source>
</reference>
<keyword evidence="1" id="KW-0812">Transmembrane</keyword>
<keyword evidence="1" id="KW-0472">Membrane</keyword>
<evidence type="ECO:0008006" key="4">
    <source>
        <dbReference type="Google" id="ProtNLM"/>
    </source>
</evidence>
<dbReference type="OrthoDB" id="3695950at2"/>
<dbReference type="HOGENOM" id="CLU_1164817_0_0_11"/>
<proteinExistence type="predicted"/>
<accession>I4ERA1</accession>
<dbReference type="KEGG" id="mmar:MODMU_0456"/>
<sequence length="238" mass="24758">MTFTDVLRACARRWYVLVLVLALTAFGAVQAHRAARPSYTVTATLVVLPSPSLVQARLPTSGSGGLTTNPFNAQTGGSTLAAVLADALNTAVVRDQVLAGGRGTASAGWDNQAAQLVELSTVSSSAEDATELMTRLVAGAETEVARVQLDAGAPADQLFTTAVGSPADYPLRSYPDRLRSVVGLALVGLLAAMLAAVLLDRLVLAGARARSRRRRRRAARRDAAQVAPGEALVGERVS</sequence>
<dbReference type="OMA" id="CARRWYV"/>
<keyword evidence="1" id="KW-1133">Transmembrane helix</keyword>
<evidence type="ECO:0000313" key="2">
    <source>
        <dbReference type="EMBL" id="CCH85914.1"/>
    </source>
</evidence>
<evidence type="ECO:0000313" key="3">
    <source>
        <dbReference type="Proteomes" id="UP000006461"/>
    </source>
</evidence>
<gene>
    <name evidence="2" type="ordered locus">MODMU_0456</name>
</gene>
<dbReference type="STRING" id="477641.MODMU_0456"/>
<feature type="transmembrane region" description="Helical" evidence="1">
    <location>
        <begin position="181"/>
        <end position="207"/>
    </location>
</feature>
<keyword evidence="3" id="KW-1185">Reference proteome</keyword>
<dbReference type="EMBL" id="FO203431">
    <property type="protein sequence ID" value="CCH85914.1"/>
    <property type="molecule type" value="Genomic_DNA"/>
</dbReference>
<name>I4ERA1_MODI5</name>
<protein>
    <recommendedName>
        <fullName evidence="4">Polysaccharide chain length determinant N-terminal domain-containing protein</fullName>
    </recommendedName>
</protein>